<keyword evidence="2" id="KW-1185">Reference proteome</keyword>
<evidence type="ECO:0000313" key="2">
    <source>
        <dbReference type="Proteomes" id="UP000050514"/>
    </source>
</evidence>
<dbReference type="OrthoDB" id="7185309at2"/>
<organism evidence="1 2">
    <name type="scientific">Bellilinea caldifistulae</name>
    <dbReference type="NCBI Taxonomy" id="360411"/>
    <lineage>
        <taxon>Bacteria</taxon>
        <taxon>Bacillati</taxon>
        <taxon>Chloroflexota</taxon>
        <taxon>Anaerolineae</taxon>
        <taxon>Anaerolineales</taxon>
        <taxon>Anaerolineaceae</taxon>
        <taxon>Bellilinea</taxon>
    </lineage>
</organism>
<accession>A0A0P6X739</accession>
<evidence type="ECO:0008006" key="3">
    <source>
        <dbReference type="Google" id="ProtNLM"/>
    </source>
</evidence>
<dbReference type="AlphaFoldDB" id="A0A0P6X739"/>
<proteinExistence type="predicted"/>
<comment type="caution">
    <text evidence="1">The sequence shown here is derived from an EMBL/GenBank/DDBJ whole genome shotgun (WGS) entry which is preliminary data.</text>
</comment>
<name>A0A0P6X739_9CHLR</name>
<evidence type="ECO:0000313" key="1">
    <source>
        <dbReference type="EMBL" id="KPL70827.1"/>
    </source>
</evidence>
<dbReference type="Proteomes" id="UP000050514">
    <property type="component" value="Unassembled WGS sequence"/>
</dbReference>
<reference evidence="1 2" key="1">
    <citation type="submission" date="2015-07" db="EMBL/GenBank/DDBJ databases">
        <title>Draft genome of Bellilinea caldifistulae DSM 17877.</title>
        <authorList>
            <person name="Hemp J."/>
            <person name="Ward L.M."/>
            <person name="Pace L.A."/>
            <person name="Fischer W.W."/>
        </authorList>
    </citation>
    <scope>NUCLEOTIDE SEQUENCE [LARGE SCALE GENOMIC DNA]</scope>
    <source>
        <strain evidence="1 2">GOMI-1</strain>
    </source>
</reference>
<dbReference type="STRING" id="360411.AC812_16955"/>
<sequence length="110" mass="12540">MLDKEVTTTIELLYFEDCPNWRKGLELFQKVLDDLAIGQEIHLIRVETEEEAQSRKFAGSPSFLINGQDLFPNQQANYFLGCRVYPTKAGFRGVPEYDALRSAVRQALGL</sequence>
<dbReference type="RefSeq" id="WP_061916995.1">
    <property type="nucleotide sequence ID" value="NZ_DF967971.1"/>
</dbReference>
<dbReference type="EMBL" id="LGHJ01000029">
    <property type="protein sequence ID" value="KPL70827.1"/>
    <property type="molecule type" value="Genomic_DNA"/>
</dbReference>
<gene>
    <name evidence="1" type="ORF">AC812_16955</name>
</gene>
<protein>
    <recommendedName>
        <fullName evidence="3">DUF2703 domain-containing protein</fullName>
    </recommendedName>
</protein>